<dbReference type="PANTHER" id="PTHR15045">
    <property type="entry name" value="FUCOSE-1-PHOSPHATE GUANYLYLTRANSFERASE"/>
    <property type="match status" value="1"/>
</dbReference>
<keyword evidence="2" id="KW-0547">Nucleotide-binding</keyword>
<dbReference type="Pfam" id="PF07959">
    <property type="entry name" value="Fucose_pyrophosphorylase"/>
    <property type="match status" value="1"/>
</dbReference>
<dbReference type="Ensembl" id="ENSGACT00000086068.1">
    <property type="protein sequence ID" value="ENSGACP00000055980.1"/>
    <property type="gene ID" value="ENSGACG00000036030.1"/>
</dbReference>
<dbReference type="GO" id="GO:0000166">
    <property type="term" value="F:nucleotide binding"/>
    <property type="evidence" value="ECO:0007669"/>
    <property type="project" value="UniProtKB-KW"/>
</dbReference>
<feature type="domain" description="GDP-fucose pyrophosphorylase" evidence="3">
    <location>
        <begin position="145"/>
        <end position="561"/>
    </location>
</feature>
<dbReference type="Proteomes" id="UP000007635">
    <property type="component" value="Chromosome VIII"/>
</dbReference>
<dbReference type="GeneTree" id="ENSGT00780000122095"/>
<dbReference type="InterPro" id="IPR011004">
    <property type="entry name" value="Trimer_LpxA-like_sf"/>
</dbReference>
<dbReference type="GO" id="GO:0016772">
    <property type="term" value="F:transferase activity, transferring phosphorus-containing groups"/>
    <property type="evidence" value="ECO:0007669"/>
    <property type="project" value="InterPro"/>
</dbReference>
<sequence length="627" mass="68100">MERDTRQIGLGTDSMSQESVTKLQKATKIKIGKFNSLRAREVQPGEFWDVVAVTAADESQRAAYELQVRQKVARKELPLGPHYKVFSDPPGPKIGEAVYIDFFFFFTTKRCVIIVIVITTNMTCFQGNGGSTLYALQQLNDIYGKSLERLRVILIHAGGFSQRLPSASALGKIFTAVPLGDPLYQMLELKLALYVDFPCRMKPGVLVTCADDIELYSTGGDESVRFDQPGFTALAHPSSLSVGTTHGVFVLDPDKKSGHSEVENVSCLRFLHKPSIDEMRDSGAVRKSRGGCFSLSDTEFVYTDSTYYVDFDTGKSLLGLLEELGPLHCEVDAYGDFLQALGPRATVDYTSNTANVTKEEDSLVEIRRKIFHLLKGTPLSVILLNNSKFYHIGTTSEYLFHLARDGALRTELGLLSSAFSLNADENPGRCVMCSVLDPACSVGAGAVVEYSRLGAGASVGGGSVVSGCWVGAGLSVPGGVFMHSLSVTRGHRAGFVTVAFGIEDDLKRGVEAPSRMAELKLFGVSLPEGLSRWGLKEGELRFSGGAPGCSLWNACLFPVCSDQQSSFSLSLEMLQAALSGSAFTVPKDTPLVSMRESLECKNLEEMLTFRRGLYEDITRGKGDNQSS</sequence>
<evidence type="ECO:0000313" key="4">
    <source>
        <dbReference type="Ensembl" id="ENSGACP00000055980.1"/>
    </source>
</evidence>
<evidence type="ECO:0000256" key="2">
    <source>
        <dbReference type="ARBA" id="ARBA00022741"/>
    </source>
</evidence>
<accession>A0AAQ4QYK1</accession>
<dbReference type="AlphaFoldDB" id="A0AAQ4QYK1"/>
<evidence type="ECO:0000256" key="1">
    <source>
        <dbReference type="ARBA" id="ARBA00022679"/>
    </source>
</evidence>
<dbReference type="InterPro" id="IPR012887">
    <property type="entry name" value="GDP_fucose_pyrophosphorylase"/>
</dbReference>
<name>A0AAQ4QYK1_GASAC</name>
<reference evidence="4 5" key="1">
    <citation type="journal article" date="2021" name="G3 (Bethesda)">
        <title>Improved contiguity of the threespine stickleback genome using long-read sequencing.</title>
        <authorList>
            <person name="Nath S."/>
            <person name="Shaw D.E."/>
            <person name="White M.A."/>
        </authorList>
    </citation>
    <scope>NUCLEOTIDE SEQUENCE [LARGE SCALE GENOMIC DNA]</scope>
    <source>
        <strain evidence="4 5">Lake Benthic</strain>
    </source>
</reference>
<organism evidence="4 5">
    <name type="scientific">Gasterosteus aculeatus aculeatus</name>
    <name type="common">three-spined stickleback</name>
    <dbReference type="NCBI Taxonomy" id="481459"/>
    <lineage>
        <taxon>Eukaryota</taxon>
        <taxon>Metazoa</taxon>
        <taxon>Chordata</taxon>
        <taxon>Craniata</taxon>
        <taxon>Vertebrata</taxon>
        <taxon>Euteleostomi</taxon>
        <taxon>Actinopterygii</taxon>
        <taxon>Neopterygii</taxon>
        <taxon>Teleostei</taxon>
        <taxon>Neoteleostei</taxon>
        <taxon>Acanthomorphata</taxon>
        <taxon>Eupercaria</taxon>
        <taxon>Perciformes</taxon>
        <taxon>Cottioidei</taxon>
        <taxon>Gasterosteales</taxon>
        <taxon>Gasterosteidae</taxon>
        <taxon>Gasterosteus</taxon>
    </lineage>
</organism>
<keyword evidence="1" id="KW-0808">Transferase</keyword>
<protein>
    <submittedName>
        <fullName evidence="4">Fucose-1-phosphate guanylyltransferase</fullName>
    </submittedName>
</protein>
<keyword evidence="5" id="KW-1185">Reference proteome</keyword>
<evidence type="ECO:0000313" key="5">
    <source>
        <dbReference type="Proteomes" id="UP000007635"/>
    </source>
</evidence>
<proteinExistence type="predicted"/>
<dbReference type="GO" id="GO:0042350">
    <property type="term" value="P:GDP-L-fucose biosynthetic process"/>
    <property type="evidence" value="ECO:0007669"/>
    <property type="project" value="UniProtKB-ARBA"/>
</dbReference>
<reference evidence="4" key="3">
    <citation type="submission" date="2025-09" db="UniProtKB">
        <authorList>
            <consortium name="Ensembl"/>
        </authorList>
    </citation>
    <scope>IDENTIFICATION</scope>
</reference>
<reference evidence="4" key="2">
    <citation type="submission" date="2025-08" db="UniProtKB">
        <authorList>
            <consortium name="Ensembl"/>
        </authorList>
    </citation>
    <scope>IDENTIFICATION</scope>
</reference>
<dbReference type="PANTHER" id="PTHR15045:SF1">
    <property type="entry name" value="FUCOSE-1-PHOSPHATE GUANYLYLTRANSFERASE"/>
    <property type="match status" value="1"/>
</dbReference>
<dbReference type="SUPFAM" id="SSF51161">
    <property type="entry name" value="Trimeric LpxA-like enzymes"/>
    <property type="match status" value="1"/>
</dbReference>
<evidence type="ECO:0000259" key="3">
    <source>
        <dbReference type="Pfam" id="PF07959"/>
    </source>
</evidence>